<evidence type="ECO:0000313" key="8">
    <source>
        <dbReference type="Proteomes" id="UP000469215"/>
    </source>
</evidence>
<protein>
    <recommendedName>
        <fullName evidence="6">Peptide deformylase</fullName>
        <shortName evidence="6">PDF</shortName>
        <ecNumber evidence="6">3.5.1.88</ecNumber>
    </recommendedName>
    <alternativeName>
        <fullName evidence="6">Polypeptide deformylase</fullName>
    </alternativeName>
</protein>
<comment type="function">
    <text evidence="6">Removes the formyl group from the N-terminal Met of newly synthesized proteins. Requires at least a dipeptide for an efficient rate of reaction. N-terminal L-methionine is a prerequisite for activity but the enzyme has broad specificity at other positions.</text>
</comment>
<reference evidence="7 8" key="1">
    <citation type="submission" date="2020-01" db="EMBL/GenBank/DDBJ databases">
        <authorList>
            <person name="Deng T."/>
        </authorList>
    </citation>
    <scope>NUCLEOTIDE SEQUENCE [LARGE SCALE GENOMIC DNA]</scope>
    <source>
        <strain evidence="7 8">5221</strain>
    </source>
</reference>
<organism evidence="7 8">
    <name type="scientific">Brevibacterium rongguiense</name>
    <dbReference type="NCBI Taxonomy" id="2695267"/>
    <lineage>
        <taxon>Bacteria</taxon>
        <taxon>Bacillati</taxon>
        <taxon>Actinomycetota</taxon>
        <taxon>Actinomycetes</taxon>
        <taxon>Micrococcales</taxon>
        <taxon>Brevibacteriaceae</taxon>
        <taxon>Brevibacterium</taxon>
    </lineage>
</organism>
<dbReference type="Pfam" id="PF01327">
    <property type="entry name" value="Pep_deformylase"/>
    <property type="match status" value="1"/>
</dbReference>
<evidence type="ECO:0000256" key="6">
    <source>
        <dbReference type="HAMAP-Rule" id="MF_00163"/>
    </source>
</evidence>
<dbReference type="PANTHER" id="PTHR10458:SF2">
    <property type="entry name" value="PEPTIDE DEFORMYLASE, MITOCHONDRIAL"/>
    <property type="match status" value="1"/>
</dbReference>
<dbReference type="GO" id="GO:0006412">
    <property type="term" value="P:translation"/>
    <property type="evidence" value="ECO:0007669"/>
    <property type="project" value="UniProtKB-UniRule"/>
</dbReference>
<evidence type="ECO:0000256" key="5">
    <source>
        <dbReference type="ARBA" id="ARBA00023004"/>
    </source>
</evidence>
<dbReference type="CDD" id="cd00487">
    <property type="entry name" value="Pep_deformylase"/>
    <property type="match status" value="1"/>
</dbReference>
<keyword evidence="4 6" id="KW-0648">Protein biosynthesis</keyword>
<dbReference type="InterPro" id="IPR023635">
    <property type="entry name" value="Peptide_deformylase"/>
</dbReference>
<feature type="binding site" evidence="6">
    <location>
        <position position="163"/>
    </location>
    <ligand>
        <name>Fe cation</name>
        <dbReference type="ChEBI" id="CHEBI:24875"/>
    </ligand>
</feature>
<evidence type="ECO:0000256" key="3">
    <source>
        <dbReference type="ARBA" id="ARBA00022801"/>
    </source>
</evidence>
<keyword evidence="3 6" id="KW-0378">Hydrolase</keyword>
<dbReference type="PANTHER" id="PTHR10458">
    <property type="entry name" value="PEPTIDE DEFORMYLASE"/>
    <property type="match status" value="1"/>
</dbReference>
<dbReference type="Gene3D" id="3.90.45.10">
    <property type="entry name" value="Peptide deformylase"/>
    <property type="match status" value="1"/>
</dbReference>
<dbReference type="Proteomes" id="UP000469215">
    <property type="component" value="Unassembled WGS sequence"/>
</dbReference>
<dbReference type="RefSeq" id="WP_160953585.1">
    <property type="nucleotide sequence ID" value="NZ_WWEQ01000038.1"/>
</dbReference>
<feature type="binding site" evidence="6">
    <location>
        <position position="121"/>
    </location>
    <ligand>
        <name>Fe cation</name>
        <dbReference type="ChEBI" id="CHEBI:24875"/>
    </ligand>
</feature>
<dbReference type="GO" id="GO:0042586">
    <property type="term" value="F:peptide deformylase activity"/>
    <property type="evidence" value="ECO:0007669"/>
    <property type="project" value="UniProtKB-UniRule"/>
</dbReference>
<feature type="active site" evidence="6">
    <location>
        <position position="164"/>
    </location>
</feature>
<feature type="binding site" evidence="6">
    <location>
        <position position="167"/>
    </location>
    <ligand>
        <name>Fe cation</name>
        <dbReference type="ChEBI" id="CHEBI:24875"/>
    </ligand>
</feature>
<gene>
    <name evidence="6" type="primary">def</name>
    <name evidence="7" type="ORF">GSY69_09320</name>
</gene>
<evidence type="ECO:0000256" key="4">
    <source>
        <dbReference type="ARBA" id="ARBA00022917"/>
    </source>
</evidence>
<dbReference type="GO" id="GO:0046872">
    <property type="term" value="F:metal ion binding"/>
    <property type="evidence" value="ECO:0007669"/>
    <property type="project" value="UniProtKB-KW"/>
</dbReference>
<keyword evidence="5 6" id="KW-0408">Iron</keyword>
<comment type="similarity">
    <text evidence="1 6">Belongs to the polypeptide deformylase family.</text>
</comment>
<dbReference type="InterPro" id="IPR036821">
    <property type="entry name" value="Peptide_deformylase_sf"/>
</dbReference>
<accession>A0A6N9H9H9</accession>
<name>A0A6N9H9H9_9MICO</name>
<dbReference type="HAMAP" id="MF_00163">
    <property type="entry name" value="Pep_deformylase"/>
    <property type="match status" value="1"/>
</dbReference>
<proteinExistence type="inferred from homology"/>
<comment type="caution">
    <text evidence="7">The sequence shown here is derived from an EMBL/GenBank/DDBJ whole genome shotgun (WGS) entry which is preliminary data.</text>
</comment>
<evidence type="ECO:0000256" key="1">
    <source>
        <dbReference type="ARBA" id="ARBA00010759"/>
    </source>
</evidence>
<dbReference type="FunFam" id="3.90.45.10:FF:000003">
    <property type="entry name" value="Peptide deformylase"/>
    <property type="match status" value="1"/>
</dbReference>
<sequence length="214" mass="22835">MRAQVEAALAAAEAGDGTAPIVEAGDPVLRTPAVEFDGQVDDDDLARLIAAMRATMRAAPGVGLAAPQVGIGLRLAVLEDAAQVRDDVARARERTPTAFEVLINPRYEAVGHETAAFYEGCLSVPGYQAVVERPRRLMLRAQDATGRATDREVHGWAARIAAHETDHLDGVLCLDRAQLRSLATHEHVARLWPQPTAQRAAQALGFDLPPGASL</sequence>
<dbReference type="EMBL" id="WWEQ01000038">
    <property type="protein sequence ID" value="MYM20162.1"/>
    <property type="molecule type" value="Genomic_DNA"/>
</dbReference>
<dbReference type="EC" id="3.5.1.88" evidence="6"/>
<evidence type="ECO:0000313" key="7">
    <source>
        <dbReference type="EMBL" id="MYM20162.1"/>
    </source>
</evidence>
<keyword evidence="2 6" id="KW-0479">Metal-binding</keyword>
<keyword evidence="8" id="KW-1185">Reference proteome</keyword>
<dbReference type="NCBIfam" id="NF001159">
    <property type="entry name" value="PRK00150.1-3"/>
    <property type="match status" value="1"/>
</dbReference>
<comment type="cofactor">
    <cofactor evidence="6">
        <name>Fe(2+)</name>
        <dbReference type="ChEBI" id="CHEBI:29033"/>
    </cofactor>
    <text evidence="6">Binds 1 Fe(2+) ion.</text>
</comment>
<dbReference type="PRINTS" id="PR01576">
    <property type="entry name" value="PDEFORMYLASE"/>
</dbReference>
<dbReference type="AlphaFoldDB" id="A0A6N9H9H9"/>
<dbReference type="SUPFAM" id="SSF56420">
    <property type="entry name" value="Peptide deformylase"/>
    <property type="match status" value="1"/>
</dbReference>
<comment type="catalytic activity">
    <reaction evidence="6">
        <text>N-terminal N-formyl-L-methionyl-[peptide] + H2O = N-terminal L-methionyl-[peptide] + formate</text>
        <dbReference type="Rhea" id="RHEA:24420"/>
        <dbReference type="Rhea" id="RHEA-COMP:10639"/>
        <dbReference type="Rhea" id="RHEA-COMP:10640"/>
        <dbReference type="ChEBI" id="CHEBI:15377"/>
        <dbReference type="ChEBI" id="CHEBI:15740"/>
        <dbReference type="ChEBI" id="CHEBI:49298"/>
        <dbReference type="ChEBI" id="CHEBI:64731"/>
        <dbReference type="EC" id="3.5.1.88"/>
    </reaction>
</comment>
<evidence type="ECO:0000256" key="2">
    <source>
        <dbReference type="ARBA" id="ARBA00022723"/>
    </source>
</evidence>